<dbReference type="InterPro" id="IPR002925">
    <property type="entry name" value="Dienelactn_hydro"/>
</dbReference>
<gene>
    <name evidence="3" type="ORF">HNR12_000177</name>
</gene>
<keyword evidence="3" id="KW-0808">Transferase</keyword>
<dbReference type="SUPFAM" id="SSF53271">
    <property type="entry name" value="PRTase-like"/>
    <property type="match status" value="1"/>
</dbReference>
<dbReference type="GO" id="GO:0016787">
    <property type="term" value="F:hydrolase activity"/>
    <property type="evidence" value="ECO:0007669"/>
    <property type="project" value="InterPro"/>
</dbReference>
<dbReference type="InterPro" id="IPR029057">
    <property type="entry name" value="PRTase-like"/>
</dbReference>
<feature type="domain" description="Phosphoribosyltransferase" evidence="1">
    <location>
        <begin position="19"/>
        <end position="183"/>
    </location>
</feature>
<sequence length="437" mass="45762">MNPLPVSLPFTDRAEAGRRLAERVRPLAVTDPLVLALPRGGVPVGAELARLLGIPLDVLVVRKIGVPGHPELGVGAVDEDGHACYDDRALARLRLSRAALADTVEAERAELARRVEVYRRGRAPADPRGRDVVVVDDGVATGGTARAALRMVHRRGPGRLLLAVPVAAQSALDSLTAEADRVVALTVPENFRAVGEWYRDFGQLTDSEVTALLDAEADRDAAPAHARAVRIRSGDTDLEAELATVPGARGTVVLALGREREDPARRAVAAALGRAGYTTLLVDLLTSEEDAARRAADPGAPAEPPVAVPARRLEAAVAWLLRSTDSAGRRIGLFGAGAGVPAALAAAAARPADIAAVAVHGGRPDLAAEALPGVRAPVLALVQGGDSFVRELVEWALARVGGPHRTRTVPGAEELLDAEAGRRTVGEAAVEWFERHL</sequence>
<organism evidence="3 4">
    <name type="scientific">Streptomonospora nanhaiensis</name>
    <dbReference type="NCBI Taxonomy" id="1323731"/>
    <lineage>
        <taxon>Bacteria</taxon>
        <taxon>Bacillati</taxon>
        <taxon>Actinomycetota</taxon>
        <taxon>Actinomycetes</taxon>
        <taxon>Streptosporangiales</taxon>
        <taxon>Nocardiopsidaceae</taxon>
        <taxon>Streptomonospora</taxon>
    </lineage>
</organism>
<evidence type="ECO:0000259" key="2">
    <source>
        <dbReference type="Pfam" id="PF01738"/>
    </source>
</evidence>
<evidence type="ECO:0000259" key="1">
    <source>
        <dbReference type="Pfam" id="PF00156"/>
    </source>
</evidence>
<feature type="domain" description="Dienelactone hydrolase" evidence="2">
    <location>
        <begin position="266"/>
        <end position="390"/>
    </location>
</feature>
<proteinExistence type="predicted"/>
<evidence type="ECO:0000313" key="3">
    <source>
        <dbReference type="EMBL" id="NYI93900.1"/>
    </source>
</evidence>
<dbReference type="EMBL" id="JACCFO010000001">
    <property type="protein sequence ID" value="NYI93900.1"/>
    <property type="molecule type" value="Genomic_DNA"/>
</dbReference>
<dbReference type="Gene3D" id="3.40.50.2020">
    <property type="match status" value="1"/>
</dbReference>
<name>A0A853BFV4_9ACTN</name>
<comment type="caution">
    <text evidence="3">The sequence shown here is derived from an EMBL/GenBank/DDBJ whole genome shotgun (WGS) entry which is preliminary data.</text>
</comment>
<dbReference type="Pfam" id="PF01738">
    <property type="entry name" value="DLH"/>
    <property type="match status" value="1"/>
</dbReference>
<dbReference type="RefSeq" id="WP_179765659.1">
    <property type="nucleotide sequence ID" value="NZ_JACCFO010000001.1"/>
</dbReference>
<evidence type="ECO:0000313" key="4">
    <source>
        <dbReference type="Proteomes" id="UP000575985"/>
    </source>
</evidence>
<dbReference type="Pfam" id="PF00156">
    <property type="entry name" value="Pribosyltran"/>
    <property type="match status" value="1"/>
</dbReference>
<dbReference type="GO" id="GO:0016740">
    <property type="term" value="F:transferase activity"/>
    <property type="evidence" value="ECO:0007669"/>
    <property type="project" value="UniProtKB-KW"/>
</dbReference>
<keyword evidence="4" id="KW-1185">Reference proteome</keyword>
<protein>
    <submittedName>
        <fullName evidence="3">Putative phosphoribosyl transferase</fullName>
    </submittedName>
</protein>
<dbReference type="SUPFAM" id="SSF53474">
    <property type="entry name" value="alpha/beta-Hydrolases"/>
    <property type="match status" value="1"/>
</dbReference>
<dbReference type="Gene3D" id="3.40.50.1820">
    <property type="entry name" value="alpha/beta hydrolase"/>
    <property type="match status" value="1"/>
</dbReference>
<dbReference type="InterPro" id="IPR000836">
    <property type="entry name" value="PRTase_dom"/>
</dbReference>
<dbReference type="Proteomes" id="UP000575985">
    <property type="component" value="Unassembled WGS sequence"/>
</dbReference>
<dbReference type="Gene3D" id="3.30.1310.20">
    <property type="entry name" value="PRTase-like"/>
    <property type="match status" value="1"/>
</dbReference>
<reference evidence="3 4" key="1">
    <citation type="submission" date="2020-07" db="EMBL/GenBank/DDBJ databases">
        <title>Sequencing the genomes of 1000 actinobacteria strains.</title>
        <authorList>
            <person name="Klenk H.-P."/>
        </authorList>
    </citation>
    <scope>NUCLEOTIDE SEQUENCE [LARGE SCALE GENOMIC DNA]</scope>
    <source>
        <strain evidence="3 4">DSM 45927</strain>
    </source>
</reference>
<dbReference type="AlphaFoldDB" id="A0A853BFV4"/>
<dbReference type="CDD" id="cd06223">
    <property type="entry name" value="PRTases_typeI"/>
    <property type="match status" value="1"/>
</dbReference>
<accession>A0A853BFV4</accession>
<dbReference type="InterPro" id="IPR029058">
    <property type="entry name" value="AB_hydrolase_fold"/>
</dbReference>